<dbReference type="GO" id="GO:0004806">
    <property type="term" value="F:triacylglycerol lipase activity"/>
    <property type="evidence" value="ECO:0007669"/>
    <property type="project" value="InterPro"/>
</dbReference>
<protein>
    <submittedName>
        <fullName evidence="4">Secretory lipase</fullName>
    </submittedName>
</protein>
<dbReference type="PANTHER" id="PTHR34853">
    <property type="match status" value="1"/>
</dbReference>
<dbReference type="Gene3D" id="1.10.260.130">
    <property type="match status" value="1"/>
</dbReference>
<dbReference type="PANTHER" id="PTHR34853:SF5">
    <property type="entry name" value="LIP-DOMAIN-CONTAINING PROTEIN-RELATED"/>
    <property type="match status" value="1"/>
</dbReference>
<accession>A0A3A2ZNV9</accession>
<dbReference type="Pfam" id="PF03583">
    <property type="entry name" value="LIP"/>
    <property type="match status" value="1"/>
</dbReference>
<keyword evidence="5" id="KW-1185">Reference proteome</keyword>
<feature type="chain" id="PRO_5017347415" evidence="3">
    <location>
        <begin position="26"/>
        <end position="471"/>
    </location>
</feature>
<dbReference type="GO" id="GO:0016042">
    <property type="term" value="P:lipid catabolic process"/>
    <property type="evidence" value="ECO:0007669"/>
    <property type="project" value="InterPro"/>
</dbReference>
<evidence type="ECO:0000256" key="1">
    <source>
        <dbReference type="ARBA" id="ARBA00022801"/>
    </source>
</evidence>
<dbReference type="EMBL" id="MVGC01000394">
    <property type="protein sequence ID" value="RJE19545.1"/>
    <property type="molecule type" value="Genomic_DNA"/>
</dbReference>
<feature type="signal peptide" evidence="3">
    <location>
        <begin position="1"/>
        <end position="25"/>
    </location>
</feature>
<dbReference type="AlphaFoldDB" id="A0A3A2ZNV9"/>
<evidence type="ECO:0000256" key="2">
    <source>
        <dbReference type="SAM" id="MobiDB-lite"/>
    </source>
</evidence>
<keyword evidence="3" id="KW-0732">Signal</keyword>
<evidence type="ECO:0000256" key="3">
    <source>
        <dbReference type="SAM" id="SignalP"/>
    </source>
</evidence>
<gene>
    <name evidence="4" type="ORF">PHISCL_08116</name>
</gene>
<feature type="region of interest" description="Disordered" evidence="2">
    <location>
        <begin position="31"/>
        <end position="53"/>
    </location>
</feature>
<sequence>MAWPVPVVRLALVAFMALMVAFTSAAPAEPRGIPQKPADDPFYQPPEGFQNEAPGTVLRNRKIVAGFFGLLPNPIEAHQLLYRTTSTNGSAIAGATTIFKPWFPKKDRFVSFHTAYDSSATICNPSYTYQWGAPPTDLISSAEMLLIEAYLISGYIVVSPDYEGPDAAFTPGHLEGMGVLDNMRAVTNFREKLGLSTDKPMIVGAGYSGGAIATGWAASLQPSYAPELNIKGWVQGGTPSNLTSTLLLIDDSTFSGFIPAAVAGLTMPSTYGAELQPLMERILTDKGREALDFARSHCAVANLLKYPNLSLFSKDIQTMGEGLLEEPSIKSVLGKNIMGVNKDETPTAPVFAYHAKQDDIVPYDDASRMAKSWCDNGADVKFTTFAHGGHATTEIVALPDALNFVKAAFDGKTESGCSRNTELKSDLDPLALGVELEPILNRLIKVLSNLGKGDENMKNNLNVLDKTVSTS</sequence>
<dbReference type="OrthoDB" id="2373480at2759"/>
<keyword evidence="1" id="KW-0378">Hydrolase</keyword>
<name>A0A3A2ZNV9_9EURO</name>
<evidence type="ECO:0000313" key="5">
    <source>
        <dbReference type="Proteomes" id="UP000266188"/>
    </source>
</evidence>
<dbReference type="InterPro" id="IPR029058">
    <property type="entry name" value="AB_hydrolase_fold"/>
</dbReference>
<dbReference type="Gene3D" id="3.40.50.1820">
    <property type="entry name" value="alpha/beta hydrolase"/>
    <property type="match status" value="1"/>
</dbReference>
<comment type="caution">
    <text evidence="4">The sequence shown here is derived from an EMBL/GenBank/DDBJ whole genome shotgun (WGS) entry which is preliminary data.</text>
</comment>
<dbReference type="PIRSF" id="PIRSF029171">
    <property type="entry name" value="Esterase_LipA"/>
    <property type="match status" value="1"/>
</dbReference>
<evidence type="ECO:0000313" key="4">
    <source>
        <dbReference type="EMBL" id="RJE19545.1"/>
    </source>
</evidence>
<dbReference type="Proteomes" id="UP000266188">
    <property type="component" value="Unassembled WGS sequence"/>
</dbReference>
<proteinExistence type="predicted"/>
<dbReference type="InterPro" id="IPR005152">
    <property type="entry name" value="Lipase_secreted"/>
</dbReference>
<dbReference type="SUPFAM" id="SSF53474">
    <property type="entry name" value="alpha/beta-Hydrolases"/>
    <property type="match status" value="1"/>
</dbReference>
<organism evidence="4 5">
    <name type="scientific">Aspergillus sclerotialis</name>
    <dbReference type="NCBI Taxonomy" id="2070753"/>
    <lineage>
        <taxon>Eukaryota</taxon>
        <taxon>Fungi</taxon>
        <taxon>Dikarya</taxon>
        <taxon>Ascomycota</taxon>
        <taxon>Pezizomycotina</taxon>
        <taxon>Eurotiomycetes</taxon>
        <taxon>Eurotiomycetidae</taxon>
        <taxon>Eurotiales</taxon>
        <taxon>Aspergillaceae</taxon>
        <taxon>Aspergillus</taxon>
        <taxon>Aspergillus subgen. Polypaecilum</taxon>
    </lineage>
</organism>
<reference evidence="5" key="1">
    <citation type="submission" date="2017-02" db="EMBL/GenBank/DDBJ databases">
        <authorList>
            <person name="Tafer H."/>
            <person name="Lopandic K."/>
        </authorList>
    </citation>
    <scope>NUCLEOTIDE SEQUENCE [LARGE SCALE GENOMIC DNA]</scope>
    <source>
        <strain evidence="5">CBS 366.77</strain>
    </source>
</reference>